<evidence type="ECO:0000256" key="8">
    <source>
        <dbReference type="HAMAP-Rule" id="MF_00201"/>
    </source>
</evidence>
<dbReference type="HAMAP" id="MF_00201">
    <property type="entry name" value="RecO"/>
    <property type="match status" value="1"/>
</dbReference>
<evidence type="ECO:0000256" key="2">
    <source>
        <dbReference type="ARBA" id="ARBA00007452"/>
    </source>
</evidence>
<dbReference type="InterPro" id="IPR012340">
    <property type="entry name" value="NA-bd_OB-fold"/>
</dbReference>
<comment type="caution">
    <text evidence="10">The sequence shown here is derived from an EMBL/GenBank/DDBJ whole genome shotgun (WGS) entry which is preliminary data.</text>
</comment>
<dbReference type="PANTHER" id="PTHR33991:SF1">
    <property type="entry name" value="DNA REPAIR PROTEIN RECO"/>
    <property type="match status" value="1"/>
</dbReference>
<evidence type="ECO:0000313" key="11">
    <source>
        <dbReference type="Proteomes" id="UP001156873"/>
    </source>
</evidence>
<dbReference type="PANTHER" id="PTHR33991">
    <property type="entry name" value="DNA REPAIR PROTEIN RECO"/>
    <property type="match status" value="1"/>
</dbReference>
<dbReference type="EMBL" id="JARXRO010000018">
    <property type="protein sequence ID" value="MDH5834769.1"/>
    <property type="molecule type" value="Genomic_DNA"/>
</dbReference>
<dbReference type="Pfam" id="PF11967">
    <property type="entry name" value="RecO_N"/>
    <property type="match status" value="1"/>
</dbReference>
<name>A0ABT6JVQ1_9GAMM</name>
<evidence type="ECO:0000256" key="6">
    <source>
        <dbReference type="ARBA" id="ARBA00023204"/>
    </source>
</evidence>
<dbReference type="InterPro" id="IPR042242">
    <property type="entry name" value="RecO_C"/>
</dbReference>
<keyword evidence="11" id="KW-1185">Reference proteome</keyword>
<evidence type="ECO:0000256" key="5">
    <source>
        <dbReference type="ARBA" id="ARBA00023172"/>
    </source>
</evidence>
<dbReference type="Gene3D" id="2.40.50.140">
    <property type="entry name" value="Nucleic acid-binding proteins"/>
    <property type="match status" value="1"/>
</dbReference>
<dbReference type="Pfam" id="PF02565">
    <property type="entry name" value="RecO_C"/>
    <property type="match status" value="1"/>
</dbReference>
<keyword evidence="6 8" id="KW-0234">DNA repair</keyword>
<evidence type="ECO:0000313" key="10">
    <source>
        <dbReference type="EMBL" id="MDH5834769.1"/>
    </source>
</evidence>
<dbReference type="Gene3D" id="1.20.1440.120">
    <property type="entry name" value="Recombination protein O, C-terminal domain"/>
    <property type="match status" value="1"/>
</dbReference>
<dbReference type="NCBIfam" id="TIGR00613">
    <property type="entry name" value="reco"/>
    <property type="match status" value="1"/>
</dbReference>
<proteinExistence type="inferred from homology"/>
<dbReference type="Proteomes" id="UP001156873">
    <property type="component" value="Unassembled WGS sequence"/>
</dbReference>
<organism evidence="10 11">
    <name type="scientific">Luteimonas kalidii</name>
    <dbReference type="NCBI Taxonomy" id="3042025"/>
    <lineage>
        <taxon>Bacteria</taxon>
        <taxon>Pseudomonadati</taxon>
        <taxon>Pseudomonadota</taxon>
        <taxon>Gammaproteobacteria</taxon>
        <taxon>Lysobacterales</taxon>
        <taxon>Lysobacteraceae</taxon>
        <taxon>Luteimonas</taxon>
    </lineage>
</organism>
<feature type="domain" description="DNA replication/recombination mediator RecO N-terminal" evidence="9">
    <location>
        <begin position="4"/>
        <end position="78"/>
    </location>
</feature>
<dbReference type="RefSeq" id="WP_280579226.1">
    <property type="nucleotide sequence ID" value="NZ_JARXRO010000018.1"/>
</dbReference>
<dbReference type="SUPFAM" id="SSF50249">
    <property type="entry name" value="Nucleic acid-binding proteins"/>
    <property type="match status" value="1"/>
</dbReference>
<reference evidence="10 11" key="1">
    <citation type="submission" date="2023-04" db="EMBL/GenBank/DDBJ databases">
        <title>Luteimonas sp. M1R5S59.</title>
        <authorList>
            <person name="Sun J.-Q."/>
        </authorList>
    </citation>
    <scope>NUCLEOTIDE SEQUENCE [LARGE SCALE GENOMIC DNA]</scope>
    <source>
        <strain evidence="10 11">M1R5S59</strain>
    </source>
</reference>
<dbReference type="InterPro" id="IPR022572">
    <property type="entry name" value="DNA_rep/recomb_RecO_N"/>
</dbReference>
<accession>A0ABT6JVQ1</accession>
<evidence type="ECO:0000256" key="1">
    <source>
        <dbReference type="ARBA" id="ARBA00003065"/>
    </source>
</evidence>
<sequence>MRHAGEAGYVLHARPWRETGLLVDLLSESHGRLGVIARGVRGPRKQAQFAALQPLQHVRIDAVQRGELAYLSSVEALDAPPLLTGRASLAAFYINELLLRLAPRQDPHSGLYALYGQVRARLGDAAGLAWALRRFERDLLDALGVGFDLRVDGDGVAIDPAARYRLEAEHGPRRVRGERVGESRGRYATGRALLALGQDTRPEPADLESLRHAMRDVIAQHLGSRGLKSWQLAADLGRLSGRAPAQGDDSVA</sequence>
<evidence type="ECO:0000256" key="7">
    <source>
        <dbReference type="ARBA" id="ARBA00033409"/>
    </source>
</evidence>
<evidence type="ECO:0000256" key="3">
    <source>
        <dbReference type="ARBA" id="ARBA00021310"/>
    </source>
</evidence>
<gene>
    <name evidence="8 10" type="primary">recO</name>
    <name evidence="10" type="ORF">QFW81_12680</name>
</gene>
<keyword evidence="4 8" id="KW-0227">DNA damage</keyword>
<dbReference type="InterPro" id="IPR003717">
    <property type="entry name" value="RecO"/>
</dbReference>
<keyword evidence="5 8" id="KW-0233">DNA recombination</keyword>
<comment type="similarity">
    <text evidence="2 8">Belongs to the RecO family.</text>
</comment>
<protein>
    <recommendedName>
        <fullName evidence="3 8">DNA repair protein RecO</fullName>
    </recommendedName>
    <alternativeName>
        <fullName evidence="7 8">Recombination protein O</fullName>
    </alternativeName>
</protein>
<evidence type="ECO:0000256" key="4">
    <source>
        <dbReference type="ARBA" id="ARBA00022763"/>
    </source>
</evidence>
<evidence type="ECO:0000259" key="9">
    <source>
        <dbReference type="Pfam" id="PF11967"/>
    </source>
</evidence>
<comment type="function">
    <text evidence="1 8">Involved in DNA repair and RecF pathway recombination.</text>
</comment>